<sequence length="252" mass="26896">MATYVLTGGATGIGAAIKARLKAAGHRVVVLDLRDADIEVDLSQASQRQAAIKALLKILPESIEGIITCAGVASHFPDLKKILSINYTGSVEIINGLRQRLAPGSSVVMVSSNSAPLCQKPELVELLLEDQWQNIDAMLPEVSGHDCYSGSKQAVAKWMRKHAPEFAGQGIRLNAIAPGYTETAMTKAVADDPQYGEAIRQFVASIPMQRAGSPEDMADAAEFLLSDKASFVAGSMLYIDGGHDAMFRPKSI</sequence>
<dbReference type="PANTHER" id="PTHR43477">
    <property type="entry name" value="DIHYDROANTICAPSIN 7-DEHYDROGENASE"/>
    <property type="match status" value="1"/>
</dbReference>
<dbReference type="EMBL" id="CP103416">
    <property type="protein sequence ID" value="UVW35886.1"/>
    <property type="molecule type" value="Genomic_DNA"/>
</dbReference>
<gene>
    <name evidence="3" type="ORF">NYF23_04555</name>
</gene>
<protein>
    <submittedName>
        <fullName evidence="3">SDR family oxidoreductase</fullName>
    </submittedName>
</protein>
<accession>A0ABY5TS45</accession>
<dbReference type="Proteomes" id="UP001059934">
    <property type="component" value="Chromosome"/>
</dbReference>
<dbReference type="InterPro" id="IPR002347">
    <property type="entry name" value="SDR_fam"/>
</dbReference>
<dbReference type="PANTHER" id="PTHR43477:SF1">
    <property type="entry name" value="DIHYDROANTICAPSIN 7-DEHYDROGENASE"/>
    <property type="match status" value="1"/>
</dbReference>
<evidence type="ECO:0000313" key="4">
    <source>
        <dbReference type="Proteomes" id="UP001059934"/>
    </source>
</evidence>
<dbReference type="Pfam" id="PF13561">
    <property type="entry name" value="adh_short_C2"/>
    <property type="match status" value="1"/>
</dbReference>
<evidence type="ECO:0000313" key="3">
    <source>
        <dbReference type="EMBL" id="UVW35886.1"/>
    </source>
</evidence>
<comment type="similarity">
    <text evidence="1">Belongs to the short-chain dehydrogenases/reductases (SDR) family.</text>
</comment>
<dbReference type="Pfam" id="PF00106">
    <property type="entry name" value="adh_short"/>
    <property type="match status" value="1"/>
</dbReference>
<dbReference type="InterPro" id="IPR036291">
    <property type="entry name" value="NAD(P)-bd_dom_sf"/>
</dbReference>
<dbReference type="Gene3D" id="3.40.50.720">
    <property type="entry name" value="NAD(P)-binding Rossmann-like Domain"/>
    <property type="match status" value="1"/>
</dbReference>
<name>A0ABY5TS45_9GAMM</name>
<evidence type="ECO:0000256" key="1">
    <source>
        <dbReference type="ARBA" id="ARBA00006484"/>
    </source>
</evidence>
<proteinExistence type="inferred from homology"/>
<reference evidence="3" key="1">
    <citation type="submission" date="2022-08" db="EMBL/GenBank/DDBJ databases">
        <title>Catabolic pathway analysis in culturable SAR92 clade bacteria reveals their overlooked roles in DMSP degradation in coastal seas.</title>
        <authorList>
            <person name="He X."/>
            <person name="Zhang X."/>
            <person name="Zhang Y."/>
        </authorList>
    </citation>
    <scope>NUCLEOTIDE SEQUENCE</scope>
    <source>
        <strain evidence="3">H455</strain>
    </source>
</reference>
<evidence type="ECO:0000256" key="2">
    <source>
        <dbReference type="ARBA" id="ARBA00023002"/>
    </source>
</evidence>
<keyword evidence="2" id="KW-0560">Oxidoreductase</keyword>
<organism evidence="3 4">
    <name type="scientific">SAR92 clade bacterium H455</name>
    <dbReference type="NCBI Taxonomy" id="2974818"/>
    <lineage>
        <taxon>Bacteria</taxon>
        <taxon>Pseudomonadati</taxon>
        <taxon>Pseudomonadota</taxon>
        <taxon>Gammaproteobacteria</taxon>
        <taxon>Cellvibrionales</taxon>
        <taxon>Porticoccaceae</taxon>
        <taxon>SAR92 clade</taxon>
    </lineage>
</organism>
<dbReference type="SUPFAM" id="SSF51735">
    <property type="entry name" value="NAD(P)-binding Rossmann-fold domains"/>
    <property type="match status" value="1"/>
</dbReference>
<keyword evidence="4" id="KW-1185">Reference proteome</keyword>
<dbReference type="InterPro" id="IPR051122">
    <property type="entry name" value="SDR_DHRS6-like"/>
</dbReference>
<dbReference type="PRINTS" id="PR00081">
    <property type="entry name" value="GDHRDH"/>
</dbReference>